<proteinExistence type="predicted"/>
<dbReference type="RefSeq" id="WP_188535185.1">
    <property type="nucleotide sequence ID" value="NZ_BMEQ01000004.1"/>
</dbReference>
<name>A0A917GLZ0_9MICC</name>
<dbReference type="AlphaFoldDB" id="A0A917GLZ0"/>
<protein>
    <submittedName>
        <fullName evidence="1">Uncharacterized protein</fullName>
    </submittedName>
</protein>
<evidence type="ECO:0000313" key="2">
    <source>
        <dbReference type="Proteomes" id="UP000638848"/>
    </source>
</evidence>
<organism evidence="1 2">
    <name type="scientific">Kocuria dechangensis</name>
    <dbReference type="NCBI Taxonomy" id="1176249"/>
    <lineage>
        <taxon>Bacteria</taxon>
        <taxon>Bacillati</taxon>
        <taxon>Actinomycetota</taxon>
        <taxon>Actinomycetes</taxon>
        <taxon>Micrococcales</taxon>
        <taxon>Micrococcaceae</taxon>
        <taxon>Kocuria</taxon>
    </lineage>
</organism>
<dbReference type="EMBL" id="BMEQ01000004">
    <property type="protein sequence ID" value="GGG50802.1"/>
    <property type="molecule type" value="Genomic_DNA"/>
</dbReference>
<reference evidence="1" key="2">
    <citation type="submission" date="2020-09" db="EMBL/GenBank/DDBJ databases">
        <authorList>
            <person name="Sun Q."/>
            <person name="Zhou Y."/>
        </authorList>
    </citation>
    <scope>NUCLEOTIDE SEQUENCE</scope>
    <source>
        <strain evidence="1">CGMCC 1.12187</strain>
    </source>
</reference>
<comment type="caution">
    <text evidence="1">The sequence shown here is derived from an EMBL/GenBank/DDBJ whole genome shotgun (WGS) entry which is preliminary data.</text>
</comment>
<keyword evidence="2" id="KW-1185">Reference proteome</keyword>
<dbReference type="Proteomes" id="UP000638848">
    <property type="component" value="Unassembled WGS sequence"/>
</dbReference>
<accession>A0A917GLZ0</accession>
<evidence type="ECO:0000313" key="1">
    <source>
        <dbReference type="EMBL" id="GGG50802.1"/>
    </source>
</evidence>
<reference evidence="1" key="1">
    <citation type="journal article" date="2014" name="Int. J. Syst. Evol. Microbiol.">
        <title>Complete genome sequence of Corynebacterium casei LMG S-19264T (=DSM 44701T), isolated from a smear-ripened cheese.</title>
        <authorList>
            <consortium name="US DOE Joint Genome Institute (JGI-PGF)"/>
            <person name="Walter F."/>
            <person name="Albersmeier A."/>
            <person name="Kalinowski J."/>
            <person name="Ruckert C."/>
        </authorList>
    </citation>
    <scope>NUCLEOTIDE SEQUENCE</scope>
    <source>
        <strain evidence="1">CGMCC 1.12187</strain>
    </source>
</reference>
<sequence>MSGVFYPDEDHLFPYVLDFRAEHIKAMDHNDVRHFMAAPIPRDARHLYRQERK</sequence>
<gene>
    <name evidence="1" type="ORF">GCM10011374_11770</name>
</gene>